<proteinExistence type="predicted"/>
<reference evidence="3" key="1">
    <citation type="submission" date="2023-06" db="EMBL/GenBank/DDBJ databases">
        <title>Genome-scale phylogeny and comparative genomics of the fungal order Sordariales.</title>
        <authorList>
            <consortium name="Lawrence Berkeley National Laboratory"/>
            <person name="Hensen N."/>
            <person name="Bonometti L."/>
            <person name="Westerberg I."/>
            <person name="Brannstrom I.O."/>
            <person name="Guillou S."/>
            <person name="Cros-Aarteil S."/>
            <person name="Calhoun S."/>
            <person name="Haridas S."/>
            <person name="Kuo A."/>
            <person name="Mondo S."/>
            <person name="Pangilinan J."/>
            <person name="Riley R."/>
            <person name="Labutti K."/>
            <person name="Andreopoulos B."/>
            <person name="Lipzen A."/>
            <person name="Chen C."/>
            <person name="Yanf M."/>
            <person name="Daum C."/>
            <person name="Ng V."/>
            <person name="Clum A."/>
            <person name="Steindorff A."/>
            <person name="Ohm R."/>
            <person name="Martin F."/>
            <person name="Silar P."/>
            <person name="Natvig D."/>
            <person name="Lalanne C."/>
            <person name="Gautier V."/>
            <person name="Ament-Velasquez S.L."/>
            <person name="Kruys A."/>
            <person name="Hutchinson M.I."/>
            <person name="Powell A.J."/>
            <person name="Barry K."/>
            <person name="Miller A.N."/>
            <person name="Grigoriev I.V."/>
            <person name="Debuchy R."/>
            <person name="Gladieux P."/>
            <person name="Thoren M.H."/>
            <person name="Johannesson H."/>
        </authorList>
    </citation>
    <scope>NUCLEOTIDE SEQUENCE</scope>
    <source>
        <strain evidence="3">SMH2532-1</strain>
    </source>
</reference>
<keyword evidence="4" id="KW-1185">Reference proteome</keyword>
<dbReference type="AlphaFoldDB" id="A0AA39XSX7"/>
<gene>
    <name evidence="3" type="ORF">B0T16DRAFT_337759</name>
</gene>
<feature type="non-terminal residue" evidence="3">
    <location>
        <position position="1"/>
    </location>
</feature>
<sequence>SPKPPNSTHLTMVSTRSASAALATPRRTSPSAGVTPLPSPTKRAARSSTTNTAWIHAPHPLSIAWLAVSVPLVFWDLLYVFLRPHSMPGGKFHWPIWSPYAIQAELDLQYGFKKWNEGDGFNAAQSAMNVLENLIYLTYLGLWYKNKGKDGELRGKVAAVAVVLLYTGLVTTVGKTVLYWLNEAFSGFDNIGHNSWPMLALWIGTNGSWIVFPAIIGYVTGAEIVNGLAKASGGSRKND</sequence>
<keyword evidence="2" id="KW-1133">Transmembrane helix</keyword>
<comment type="caution">
    <text evidence="3">The sequence shown here is derived from an EMBL/GenBank/DDBJ whole genome shotgun (WGS) entry which is preliminary data.</text>
</comment>
<name>A0AA39XSX7_9PEZI</name>
<dbReference type="PANTHER" id="PTHR37919">
    <property type="entry name" value="PROTEIN CBG05606"/>
    <property type="match status" value="1"/>
</dbReference>
<evidence type="ECO:0008006" key="5">
    <source>
        <dbReference type="Google" id="ProtNLM"/>
    </source>
</evidence>
<keyword evidence="2" id="KW-0472">Membrane</keyword>
<feature type="region of interest" description="Disordered" evidence="1">
    <location>
        <begin position="18"/>
        <end position="45"/>
    </location>
</feature>
<protein>
    <recommendedName>
        <fullName evidence="5">C6 transcription factor</fullName>
    </recommendedName>
</protein>
<dbReference type="PANTHER" id="PTHR37919:SF2">
    <property type="entry name" value="EXPERA DOMAIN-CONTAINING PROTEIN"/>
    <property type="match status" value="1"/>
</dbReference>
<feature type="transmembrane region" description="Helical" evidence="2">
    <location>
        <begin position="157"/>
        <end position="181"/>
    </location>
</feature>
<feature type="transmembrane region" description="Helical" evidence="2">
    <location>
        <begin position="63"/>
        <end position="82"/>
    </location>
</feature>
<feature type="transmembrane region" description="Helical" evidence="2">
    <location>
        <begin position="201"/>
        <end position="220"/>
    </location>
</feature>
<accession>A0AA39XSX7</accession>
<evidence type="ECO:0000256" key="2">
    <source>
        <dbReference type="SAM" id="Phobius"/>
    </source>
</evidence>
<organism evidence="3 4">
    <name type="scientific">Cercophora newfieldiana</name>
    <dbReference type="NCBI Taxonomy" id="92897"/>
    <lineage>
        <taxon>Eukaryota</taxon>
        <taxon>Fungi</taxon>
        <taxon>Dikarya</taxon>
        <taxon>Ascomycota</taxon>
        <taxon>Pezizomycotina</taxon>
        <taxon>Sordariomycetes</taxon>
        <taxon>Sordariomycetidae</taxon>
        <taxon>Sordariales</taxon>
        <taxon>Lasiosphaeriaceae</taxon>
        <taxon>Cercophora</taxon>
    </lineage>
</organism>
<evidence type="ECO:0000313" key="4">
    <source>
        <dbReference type="Proteomes" id="UP001174936"/>
    </source>
</evidence>
<dbReference type="EMBL" id="JAULSV010000007">
    <property type="protein sequence ID" value="KAK0639631.1"/>
    <property type="molecule type" value="Genomic_DNA"/>
</dbReference>
<evidence type="ECO:0000256" key="1">
    <source>
        <dbReference type="SAM" id="MobiDB-lite"/>
    </source>
</evidence>
<keyword evidence="2" id="KW-0812">Transmembrane</keyword>
<dbReference type="Proteomes" id="UP001174936">
    <property type="component" value="Unassembled WGS sequence"/>
</dbReference>
<evidence type="ECO:0000313" key="3">
    <source>
        <dbReference type="EMBL" id="KAK0639631.1"/>
    </source>
</evidence>